<keyword evidence="2" id="KW-1185">Reference proteome</keyword>
<organism evidence="1 2">
    <name type="scientific">Novosphingobium jiangmenense</name>
    <dbReference type="NCBI Taxonomy" id="2791981"/>
    <lineage>
        <taxon>Bacteria</taxon>
        <taxon>Pseudomonadati</taxon>
        <taxon>Pseudomonadota</taxon>
        <taxon>Alphaproteobacteria</taxon>
        <taxon>Sphingomonadales</taxon>
        <taxon>Sphingomonadaceae</taxon>
        <taxon>Novosphingobium</taxon>
    </lineage>
</organism>
<comment type="caution">
    <text evidence="1">The sequence shown here is derived from an EMBL/GenBank/DDBJ whole genome shotgun (WGS) entry which is preliminary data.</text>
</comment>
<evidence type="ECO:0000313" key="2">
    <source>
        <dbReference type="Proteomes" id="UP000600799"/>
    </source>
</evidence>
<name>A0ABS0HBS9_9SPHN</name>
<reference evidence="1 2" key="1">
    <citation type="submission" date="2020-11" db="EMBL/GenBank/DDBJ databases">
        <title>The genome sequence of Novosphingobium sp. 1Y9A.</title>
        <authorList>
            <person name="Liu Y."/>
        </authorList>
    </citation>
    <scope>NUCLEOTIDE SEQUENCE [LARGE SCALE GENOMIC DNA]</scope>
    <source>
        <strain evidence="1 2">1Y9A</strain>
    </source>
</reference>
<sequence length="350" mass="39441">MTNASIFRPVAPPRVIEDAYSADQHARMLDLVRRNGPWSLILAQHFKSPEEVIATTSGSIPPGFTPTWDMFLSPVFRGYFGTGATPFYPEIEDCFYNSKFLALVRDYWGAKYATAENMLFNIQGPCSGGGSPHVDATRFRGASMGNTPIWLMNTMVKTGLFERWRAKKAQVIAWYYKGRTGGGFTYWPEGPREAPQVIEAPMWGRAVVVENEKMFHTAQTNGPAAMRRPEGLAINSLMEADPEDPTGWQITTDGKVIQKIPEEEFRFLIHWGADIYMDMAELKRALDHTDDLTHEMIFDIIISDLRKRGEAFQVPNDPLTDPAFIGLLTRVYDPGQPTIFPPEPEERQAA</sequence>
<dbReference type="EMBL" id="JADQDC010000001">
    <property type="protein sequence ID" value="MBF9149729.1"/>
    <property type="molecule type" value="Genomic_DNA"/>
</dbReference>
<protein>
    <submittedName>
        <fullName evidence="1">Uncharacterized protein</fullName>
    </submittedName>
</protein>
<evidence type="ECO:0000313" key="1">
    <source>
        <dbReference type="EMBL" id="MBF9149729.1"/>
    </source>
</evidence>
<dbReference type="RefSeq" id="WP_196274090.1">
    <property type="nucleotide sequence ID" value="NZ_JADQDC010000001.1"/>
</dbReference>
<accession>A0ABS0HBS9</accession>
<gene>
    <name evidence="1" type="ORF">I2488_01810</name>
</gene>
<proteinExistence type="predicted"/>
<dbReference type="Proteomes" id="UP000600799">
    <property type="component" value="Unassembled WGS sequence"/>
</dbReference>